<keyword evidence="2" id="KW-1185">Reference proteome</keyword>
<evidence type="ECO:0000313" key="1">
    <source>
        <dbReference type="EMBL" id="KAK4269442.1"/>
    </source>
</evidence>
<dbReference type="AlphaFoldDB" id="A0AAE1JFA0"/>
<sequence>MDGKLGGRLEMKMAFLKTYKHEELGEKLKKLRPPAKGGDGFSLRELNDRLVKLREMDEKENAQSTPDVFGLADLKNVSNKLEESDNQERKTTLQICVKRMI</sequence>
<dbReference type="Proteomes" id="UP001293593">
    <property type="component" value="Unassembled WGS sequence"/>
</dbReference>
<proteinExistence type="predicted"/>
<accession>A0AAE1JFA0</accession>
<gene>
    <name evidence="1" type="ORF">QN277_022600</name>
</gene>
<comment type="caution">
    <text evidence="1">The sequence shown here is derived from an EMBL/GenBank/DDBJ whole genome shotgun (WGS) entry which is preliminary data.</text>
</comment>
<organism evidence="1 2">
    <name type="scientific">Acacia crassicarpa</name>
    <name type="common">northern wattle</name>
    <dbReference type="NCBI Taxonomy" id="499986"/>
    <lineage>
        <taxon>Eukaryota</taxon>
        <taxon>Viridiplantae</taxon>
        <taxon>Streptophyta</taxon>
        <taxon>Embryophyta</taxon>
        <taxon>Tracheophyta</taxon>
        <taxon>Spermatophyta</taxon>
        <taxon>Magnoliopsida</taxon>
        <taxon>eudicotyledons</taxon>
        <taxon>Gunneridae</taxon>
        <taxon>Pentapetalae</taxon>
        <taxon>rosids</taxon>
        <taxon>fabids</taxon>
        <taxon>Fabales</taxon>
        <taxon>Fabaceae</taxon>
        <taxon>Caesalpinioideae</taxon>
        <taxon>mimosoid clade</taxon>
        <taxon>Acacieae</taxon>
        <taxon>Acacia</taxon>
    </lineage>
</organism>
<reference evidence="1" key="1">
    <citation type="submission" date="2023-10" db="EMBL/GenBank/DDBJ databases">
        <title>Chromosome-level genome of the transformable northern wattle, Acacia crassicarpa.</title>
        <authorList>
            <person name="Massaro I."/>
            <person name="Sinha N.R."/>
            <person name="Poethig S."/>
            <person name="Leichty A.R."/>
        </authorList>
    </citation>
    <scope>NUCLEOTIDE SEQUENCE</scope>
    <source>
        <strain evidence="1">Acra3RX</strain>
        <tissue evidence="1">Leaf</tissue>
    </source>
</reference>
<evidence type="ECO:0000313" key="2">
    <source>
        <dbReference type="Proteomes" id="UP001293593"/>
    </source>
</evidence>
<protein>
    <submittedName>
        <fullName evidence="1">Uncharacterized protein</fullName>
    </submittedName>
</protein>
<dbReference type="PANTHER" id="PTHR47546">
    <property type="entry name" value="S15/NS1, RNA-BINDING PROTEIN"/>
    <property type="match status" value="1"/>
</dbReference>
<dbReference type="PANTHER" id="PTHR47546:SF3">
    <property type="entry name" value="30S RIBOSOMAL PROTEIN S15, CHLOROPLASTIC"/>
    <property type="match status" value="1"/>
</dbReference>
<name>A0AAE1JFA0_9FABA</name>
<dbReference type="EMBL" id="JAWXYG010000006">
    <property type="protein sequence ID" value="KAK4269442.1"/>
    <property type="molecule type" value="Genomic_DNA"/>
</dbReference>